<dbReference type="Gene3D" id="3.30.2410.10">
    <property type="entry name" value="Hect, E3 ligase catalytic domain"/>
    <property type="match status" value="1"/>
</dbReference>
<evidence type="ECO:0000256" key="7">
    <source>
        <dbReference type="PROSITE-ProRule" id="PRU00235"/>
    </source>
</evidence>
<sequence>MFGWGVNSHGQLGLGPSFLSTFIATPERITFFNDCTCIQVACSLTHSLFLLSDGSVFSAGNNEYSQLGREGKGTVPERVYLPRNEDGVQVACGERFSMCLTTNGKIIIWGSVSGRAKKDDELYFSKPQYLDGFSDKRVIQIATGYCHSLGLTDDGTVYGIGINSHGQLGLGHTKDCRSAIPLTCLRGSPIVHIACGAYHSLIISKSGTVFTCGLNTSGQLGLGDTDTREWPSNVKALQLQRVTYAACGENHSVVVTMDGGVFSFGSGIHGQLGHNSMNDELLPRKISELMGSEVSQIACGRSHTAIYLPKTGQVYLCGLACAGRTGTQLTTYTTVPQKLPRSLLLSKTANQYERQGSGNNGHSSQSSRPKSSNGFTDSSNIYVIGIYAGGLQTFIRVSHISQEPDDYRIFCRKRPILELTLDFAKSLQHASDSSDVMSSAKQKLSRMFATEACLNGSFLALPDSHFRTTSTNPGVDLDQIIAVMEKLRSCDPAIQQLLNEHIQDILLTLPETAPCFEALRVYLVLPFCHIFENEDLLETVIAPFAQAATRLKPKADGRVLDYWILSIGRHFVERILELYRPLVIKTLRSPAGNSPLGLQQYRLVLRSLLELLKKVHNVSCNMAKPELVSHDTFYMKELNDLIDLKADYDQWQVRQHFDNKKAISFCDYPFLFDLKAKILLLQYHGQLEMQEAIRNAFIHNFQSMMGAHIDTVNPLLVLHVNRNTIVEDTIKQLDKYKETDFKKPLQVFFQNEEGLDAGGIRKEFFLLLTKAILNPQYGMFIFYEETNTIWFSEHVPEEETMYKLIGTLCALAVYNVTIIDLPFPLALYKKLLKKGKIDLNDMKSLSPAIYQSLKSVLNYTEDDLETALCLTFTIDREFCGEIRQAELKPGGASIMVNQKNKQEFIDLYIDYIFNKSCEKQFQAFSNGFRRVINSKPLELFYPDELMSFVVGNNTYDWNEFQKKTEYKGEYHANHHVIQWFWQVFHKLDEKDKKKFLLFLTGSDRVPVFGWSQTLPMTIQRSHSDDIHLPVSHTCFNILDLPTYSSKEILKSKLLEAIQHNQGFNLV</sequence>
<feature type="repeat" description="RCC1" evidence="7">
    <location>
        <begin position="207"/>
        <end position="258"/>
    </location>
</feature>
<dbReference type="Proteomes" id="UP000663828">
    <property type="component" value="Unassembled WGS sequence"/>
</dbReference>
<evidence type="ECO:0000256" key="5">
    <source>
        <dbReference type="ARBA" id="ARBA00022786"/>
    </source>
</evidence>
<dbReference type="PANTHER" id="PTHR45622:SF76">
    <property type="entry name" value="HECT AND RLD DOMAIN CONTAINING E3 UBIQUITIN LIGASE 4, ISOFORM C"/>
    <property type="match status" value="1"/>
</dbReference>
<dbReference type="InterPro" id="IPR009091">
    <property type="entry name" value="RCC1/BLIP-II"/>
</dbReference>
<feature type="repeat" description="RCC1" evidence="7">
    <location>
        <begin position="1"/>
        <end position="53"/>
    </location>
</feature>
<dbReference type="Pfam" id="PF00632">
    <property type="entry name" value="HECT"/>
    <property type="match status" value="1"/>
</dbReference>
<dbReference type="PROSITE" id="PS50237">
    <property type="entry name" value="HECT"/>
    <property type="match status" value="1"/>
</dbReference>
<dbReference type="SUPFAM" id="SSF50985">
    <property type="entry name" value="RCC1/BLIP-II"/>
    <property type="match status" value="1"/>
</dbReference>
<feature type="repeat" description="RCC1" evidence="7">
    <location>
        <begin position="155"/>
        <end position="206"/>
    </location>
</feature>
<proteinExistence type="predicted"/>
<keyword evidence="2" id="KW-0963">Cytoplasm</keyword>
<dbReference type="SMART" id="SM00119">
    <property type="entry name" value="HECTc"/>
    <property type="match status" value="1"/>
</dbReference>
<dbReference type="PRINTS" id="PR00633">
    <property type="entry name" value="RCCNDNSATION"/>
</dbReference>
<dbReference type="Gene3D" id="3.90.1750.10">
    <property type="entry name" value="Hect, E3 ligase catalytic domains"/>
    <property type="match status" value="1"/>
</dbReference>
<dbReference type="PANTHER" id="PTHR45622">
    <property type="entry name" value="UBIQUITIN-PROTEIN LIGASE E3A-RELATED"/>
    <property type="match status" value="1"/>
</dbReference>
<evidence type="ECO:0000256" key="6">
    <source>
        <dbReference type="PROSITE-ProRule" id="PRU00104"/>
    </source>
</evidence>
<organism evidence="10 11">
    <name type="scientific">Adineta ricciae</name>
    <name type="common">Rotifer</name>
    <dbReference type="NCBI Taxonomy" id="249248"/>
    <lineage>
        <taxon>Eukaryota</taxon>
        <taxon>Metazoa</taxon>
        <taxon>Spiralia</taxon>
        <taxon>Gnathifera</taxon>
        <taxon>Rotifera</taxon>
        <taxon>Eurotatoria</taxon>
        <taxon>Bdelloidea</taxon>
        <taxon>Adinetida</taxon>
        <taxon>Adinetidae</taxon>
        <taxon>Adineta</taxon>
    </lineage>
</organism>
<dbReference type="Gene3D" id="3.30.2160.10">
    <property type="entry name" value="Hect, E3 ligase catalytic domain"/>
    <property type="match status" value="1"/>
</dbReference>
<feature type="domain" description="HECT" evidence="9">
    <location>
        <begin position="737"/>
        <end position="1066"/>
    </location>
</feature>
<evidence type="ECO:0000256" key="2">
    <source>
        <dbReference type="ARBA" id="ARBA00022490"/>
    </source>
</evidence>
<keyword evidence="3" id="KW-0808">Transferase</keyword>
<dbReference type="PROSITE" id="PS50012">
    <property type="entry name" value="RCC1_3"/>
    <property type="match status" value="6"/>
</dbReference>
<dbReference type="CDD" id="cd00078">
    <property type="entry name" value="HECTc"/>
    <property type="match status" value="1"/>
</dbReference>
<feature type="active site" description="Glycyl thioester intermediate" evidence="6">
    <location>
        <position position="1034"/>
    </location>
</feature>
<evidence type="ECO:0000313" key="10">
    <source>
        <dbReference type="EMBL" id="CAF1211074.1"/>
    </source>
</evidence>
<feature type="region of interest" description="Disordered" evidence="8">
    <location>
        <begin position="353"/>
        <end position="374"/>
    </location>
</feature>
<keyword evidence="4" id="KW-0677">Repeat</keyword>
<dbReference type="InterPro" id="IPR035983">
    <property type="entry name" value="Hect_E3_ubiquitin_ligase"/>
</dbReference>
<name>A0A814X466_ADIRI</name>
<evidence type="ECO:0000256" key="3">
    <source>
        <dbReference type="ARBA" id="ARBA00022679"/>
    </source>
</evidence>
<dbReference type="InterPro" id="IPR058923">
    <property type="entry name" value="RCC1-like_dom"/>
</dbReference>
<dbReference type="Pfam" id="PF25390">
    <property type="entry name" value="WD40_RLD"/>
    <property type="match status" value="1"/>
</dbReference>
<protein>
    <recommendedName>
        <fullName evidence="9">HECT domain-containing protein</fullName>
    </recommendedName>
</protein>
<dbReference type="EMBL" id="CAJNOR010001860">
    <property type="protein sequence ID" value="CAF1211074.1"/>
    <property type="molecule type" value="Genomic_DNA"/>
</dbReference>
<dbReference type="InterPro" id="IPR000408">
    <property type="entry name" value="Reg_chr_condens"/>
</dbReference>
<evidence type="ECO:0000313" key="11">
    <source>
        <dbReference type="Proteomes" id="UP000663828"/>
    </source>
</evidence>
<feature type="repeat" description="RCC1" evidence="7">
    <location>
        <begin position="104"/>
        <end position="154"/>
    </location>
</feature>
<comment type="subcellular location">
    <subcellularLocation>
        <location evidence="1">Cytoplasm</location>
    </subcellularLocation>
</comment>
<dbReference type="FunFam" id="3.30.2410.10:FF:000003">
    <property type="entry name" value="probable E3 ubiquitin-protein ligase HERC4 isoform X1"/>
    <property type="match status" value="1"/>
</dbReference>
<accession>A0A814X466</accession>
<dbReference type="InterPro" id="IPR051709">
    <property type="entry name" value="Ub-ligase/GTPase-reg"/>
</dbReference>
<evidence type="ECO:0000256" key="1">
    <source>
        <dbReference type="ARBA" id="ARBA00004496"/>
    </source>
</evidence>
<keyword evidence="5 6" id="KW-0833">Ubl conjugation pathway</keyword>
<dbReference type="SUPFAM" id="SSF56204">
    <property type="entry name" value="Hect, E3 ligase catalytic domain"/>
    <property type="match status" value="1"/>
</dbReference>
<dbReference type="InterPro" id="IPR000569">
    <property type="entry name" value="HECT_dom"/>
</dbReference>
<dbReference type="Gene3D" id="2.130.10.30">
    <property type="entry name" value="Regulator of chromosome condensation 1/beta-lactamase-inhibitor protein II"/>
    <property type="match status" value="2"/>
</dbReference>
<dbReference type="AlphaFoldDB" id="A0A814X466"/>
<feature type="compositionally biased region" description="Low complexity" evidence="8">
    <location>
        <begin position="355"/>
        <end position="367"/>
    </location>
</feature>
<comment type="caution">
    <text evidence="10">The sequence shown here is derived from an EMBL/GenBank/DDBJ whole genome shotgun (WGS) entry which is preliminary data.</text>
</comment>
<feature type="repeat" description="RCC1" evidence="7">
    <location>
        <begin position="54"/>
        <end position="103"/>
    </location>
</feature>
<keyword evidence="11" id="KW-1185">Reference proteome</keyword>
<gene>
    <name evidence="10" type="ORF">XAT740_LOCUS24195</name>
</gene>
<evidence type="ECO:0000256" key="8">
    <source>
        <dbReference type="SAM" id="MobiDB-lite"/>
    </source>
</evidence>
<dbReference type="PROSITE" id="PS00626">
    <property type="entry name" value="RCC1_2"/>
    <property type="match status" value="2"/>
</dbReference>
<dbReference type="GO" id="GO:0005737">
    <property type="term" value="C:cytoplasm"/>
    <property type="evidence" value="ECO:0007669"/>
    <property type="project" value="UniProtKB-SubCell"/>
</dbReference>
<reference evidence="10" key="1">
    <citation type="submission" date="2021-02" db="EMBL/GenBank/DDBJ databases">
        <authorList>
            <person name="Nowell W R."/>
        </authorList>
    </citation>
    <scope>NUCLEOTIDE SEQUENCE</scope>
</reference>
<evidence type="ECO:0000259" key="9">
    <source>
        <dbReference type="PROSITE" id="PS50237"/>
    </source>
</evidence>
<feature type="repeat" description="RCC1" evidence="7">
    <location>
        <begin position="259"/>
        <end position="310"/>
    </location>
</feature>
<evidence type="ECO:0000256" key="4">
    <source>
        <dbReference type="ARBA" id="ARBA00022737"/>
    </source>
</evidence>
<dbReference type="FunFam" id="3.30.2160.10:FF:000004">
    <property type="entry name" value="probable E3 ubiquitin-protein ligase HERC4 isoform X1"/>
    <property type="match status" value="1"/>
</dbReference>
<dbReference type="GO" id="GO:0004842">
    <property type="term" value="F:ubiquitin-protein transferase activity"/>
    <property type="evidence" value="ECO:0007669"/>
    <property type="project" value="InterPro"/>
</dbReference>